<evidence type="ECO:0000256" key="1">
    <source>
        <dbReference type="SAM" id="Phobius"/>
    </source>
</evidence>
<dbReference type="AlphaFoldDB" id="A0A835Z6A3"/>
<accession>A0A835Z6A3</accession>
<keyword evidence="1" id="KW-0812">Transmembrane</keyword>
<keyword evidence="3" id="KW-1185">Reference proteome</keyword>
<feature type="transmembrane region" description="Helical" evidence="1">
    <location>
        <begin position="31"/>
        <end position="50"/>
    </location>
</feature>
<dbReference type="Proteomes" id="UP000664859">
    <property type="component" value="Unassembled WGS sequence"/>
</dbReference>
<name>A0A835Z6A3_9STRA</name>
<reference evidence="2" key="1">
    <citation type="submission" date="2021-02" db="EMBL/GenBank/DDBJ databases">
        <title>First Annotated Genome of the Yellow-green Alga Tribonema minus.</title>
        <authorList>
            <person name="Mahan K.M."/>
        </authorList>
    </citation>
    <scope>NUCLEOTIDE SEQUENCE</scope>
    <source>
        <strain evidence="2">UTEX B ZZ1240</strain>
    </source>
</reference>
<feature type="transmembrane region" description="Helical" evidence="1">
    <location>
        <begin position="83"/>
        <end position="100"/>
    </location>
</feature>
<protein>
    <submittedName>
        <fullName evidence="2">Uncharacterized protein</fullName>
    </submittedName>
</protein>
<feature type="transmembrane region" description="Helical" evidence="1">
    <location>
        <begin position="112"/>
        <end position="129"/>
    </location>
</feature>
<evidence type="ECO:0000313" key="3">
    <source>
        <dbReference type="Proteomes" id="UP000664859"/>
    </source>
</evidence>
<organism evidence="2 3">
    <name type="scientific">Tribonema minus</name>
    <dbReference type="NCBI Taxonomy" id="303371"/>
    <lineage>
        <taxon>Eukaryota</taxon>
        <taxon>Sar</taxon>
        <taxon>Stramenopiles</taxon>
        <taxon>Ochrophyta</taxon>
        <taxon>PX clade</taxon>
        <taxon>Xanthophyceae</taxon>
        <taxon>Tribonematales</taxon>
        <taxon>Tribonemataceae</taxon>
        <taxon>Tribonema</taxon>
    </lineage>
</organism>
<keyword evidence="1" id="KW-0472">Membrane</keyword>
<evidence type="ECO:0000313" key="2">
    <source>
        <dbReference type="EMBL" id="KAG5187800.1"/>
    </source>
</evidence>
<feature type="transmembrane region" description="Helical" evidence="1">
    <location>
        <begin position="57"/>
        <end position="77"/>
    </location>
</feature>
<keyword evidence="1" id="KW-1133">Transmembrane helix</keyword>
<gene>
    <name evidence="2" type="ORF">JKP88DRAFT_253851</name>
</gene>
<proteinExistence type="predicted"/>
<comment type="caution">
    <text evidence="2">The sequence shown here is derived from an EMBL/GenBank/DDBJ whole genome shotgun (WGS) entry which is preliminary data.</text>
</comment>
<sequence length="187" mass="20410">MADAMERGTGIPMLAAMDAFRKGDRRGMPVLVLWTLLEGVVVAAVVAAYTNADKRKAVVLAAILTLGISVCCVVQRARLKHSSSGAANTLSNLLLVYVAWGMYHQKKRQEPSLWFSAFGAVTAAVYLRHRKGTTFLPGHSVIAVVTLFLEVLNCCSRITEAERAGTMHMIRILIAWINGMFFVQSSV</sequence>
<dbReference type="EMBL" id="JAFCMP010000082">
    <property type="protein sequence ID" value="KAG5187800.1"/>
    <property type="molecule type" value="Genomic_DNA"/>
</dbReference>